<name>A0A0P6WGX3_9BACI</name>
<evidence type="ECO:0000256" key="2">
    <source>
        <dbReference type="SAM" id="Coils"/>
    </source>
</evidence>
<dbReference type="Pfam" id="PF04012">
    <property type="entry name" value="PspA_IM30"/>
    <property type="match status" value="1"/>
</dbReference>
<dbReference type="PANTHER" id="PTHR31088">
    <property type="entry name" value="MEMBRANE-ASSOCIATED PROTEIN VIPP1, CHLOROPLASTIC"/>
    <property type="match status" value="1"/>
</dbReference>
<dbReference type="OrthoDB" id="2366053at2"/>
<reference evidence="3 4" key="1">
    <citation type="submission" date="2015-08" db="EMBL/GenBank/DDBJ databases">
        <title>Draft Genome Sequence of Bacillus vietnamensis UCD-SED5.</title>
        <authorList>
            <person name="Lee R.D."/>
            <person name="Jospin G."/>
            <person name="Lang J.M."/>
            <person name="Coil D.A."/>
            <person name="Eisen J.A."/>
        </authorList>
    </citation>
    <scope>NUCLEOTIDE SEQUENCE [LARGE SCALE GENOMIC DNA]</scope>
    <source>
        <strain evidence="3 4">UCD-SED5</strain>
    </source>
</reference>
<accession>A0A0P6WGX3</accession>
<dbReference type="InterPro" id="IPR007157">
    <property type="entry name" value="PspA_VIPP1"/>
</dbReference>
<dbReference type="Proteomes" id="UP000050398">
    <property type="component" value="Unassembled WGS sequence"/>
</dbReference>
<dbReference type="PANTHER" id="PTHR31088:SF6">
    <property type="entry name" value="PHAGE SHOCK PROTEIN A"/>
    <property type="match status" value="1"/>
</dbReference>
<comment type="caution">
    <text evidence="3">The sequence shown here is derived from an EMBL/GenBank/DDBJ whole genome shotgun (WGS) entry which is preliminary data.</text>
</comment>
<keyword evidence="2" id="KW-0175">Coiled coil</keyword>
<evidence type="ECO:0000313" key="4">
    <source>
        <dbReference type="Proteomes" id="UP000050398"/>
    </source>
</evidence>
<protein>
    <submittedName>
        <fullName evidence="3">Modulator protein</fullName>
    </submittedName>
</protein>
<comment type="similarity">
    <text evidence="1">Belongs to the PspA/Vipp/IM30 family.</text>
</comment>
<evidence type="ECO:0000256" key="1">
    <source>
        <dbReference type="ARBA" id="ARBA00043985"/>
    </source>
</evidence>
<dbReference type="EMBL" id="LIXZ01000003">
    <property type="protein sequence ID" value="KPL60550.1"/>
    <property type="molecule type" value="Genomic_DNA"/>
</dbReference>
<sequence>MANLFQRLKNTVMSDLHEAIDKKEKKNPIAVLNHYLRQCEQEVEKVRKLVERQYVLKEEFQKEYQQASVLADKRKYQAEVASKASEEGLYEFALQEQKYYEERAVRIQESKLQVTKELEELERKYEEMKHKLKDMYIKRMELMGRENIARAHNKMNSVLESSTGYDNGAFSKFEEIETYLDQLEHGVSSSYYRNTIDAKIAKLEKEMKNEETEAIPS</sequence>
<proteinExistence type="inferred from homology"/>
<evidence type="ECO:0000313" key="3">
    <source>
        <dbReference type="EMBL" id="KPL60550.1"/>
    </source>
</evidence>
<organism evidence="3 4">
    <name type="scientific">Rossellomorea vietnamensis</name>
    <dbReference type="NCBI Taxonomy" id="218284"/>
    <lineage>
        <taxon>Bacteria</taxon>
        <taxon>Bacillati</taxon>
        <taxon>Bacillota</taxon>
        <taxon>Bacilli</taxon>
        <taxon>Bacillales</taxon>
        <taxon>Bacillaceae</taxon>
        <taxon>Rossellomorea</taxon>
    </lineage>
</organism>
<dbReference type="PATRIC" id="fig|218284.4.peg.2185"/>
<feature type="coiled-coil region" evidence="2">
    <location>
        <begin position="104"/>
        <end position="138"/>
    </location>
</feature>
<dbReference type="RefSeq" id="WP_060671462.1">
    <property type="nucleotide sequence ID" value="NZ_LIXZ01000003.1"/>
</dbReference>
<dbReference type="eggNOG" id="COG1842">
    <property type="taxonomic scope" value="Bacteria"/>
</dbReference>
<gene>
    <name evidence="3" type="ORF">AM506_05350</name>
</gene>
<dbReference type="AlphaFoldDB" id="A0A0P6WGX3"/>